<accession>J9D0P8</accession>
<dbReference type="AlphaFoldDB" id="J9D0P8"/>
<comment type="caution">
    <text evidence="2">The sequence shown here is derived from an EMBL/GenBank/DDBJ whole genome shotgun (WGS) entry which is preliminary data.</text>
</comment>
<organism evidence="2">
    <name type="scientific">gut metagenome</name>
    <dbReference type="NCBI Taxonomy" id="749906"/>
    <lineage>
        <taxon>unclassified sequences</taxon>
        <taxon>metagenomes</taxon>
        <taxon>organismal metagenomes</taxon>
    </lineage>
</organism>
<evidence type="ECO:0000313" key="2">
    <source>
        <dbReference type="EMBL" id="EJX06131.1"/>
    </source>
</evidence>
<gene>
    <name evidence="2" type="ORF">EVA_05757</name>
</gene>
<keyword evidence="2" id="KW-0449">Lipoprotein</keyword>
<dbReference type="Pfam" id="PF18942">
    <property type="entry name" value="DUF5689"/>
    <property type="match status" value="1"/>
</dbReference>
<dbReference type="InterPro" id="IPR043744">
    <property type="entry name" value="DUF5689"/>
</dbReference>
<sequence length="319" mass="34971">MKKIYFMALMACFASLPLMTSCMGDEDDPNTDGFIVTSPVSIGEVNSSIGEVKEKYCAQSNSAEIVSNSSNFFSKINEDLIIEGVVVANDAGGNLYQTLMLRQINQVDGEVVDQSIILAIKNTFLSPYFSLGQRLKVNLKGLYAGVYSKVPKIGQPYRTSSGNFRLGPMLLELCSTNIELVGEPNLQAPELQPVDLTQTGVGNLKKNYKTVPMLATVEGTIDEVQGSAKNEPATGELSGKKEPLPKIFAPEVLYDAGYAVDRNLTLSNNKGKMTLRTSTQNPIAFMVIPEDKRSYTGMLSYYSDWQLQLRSIDDIQTVK</sequence>
<proteinExistence type="predicted"/>
<dbReference type="EMBL" id="AMCI01001250">
    <property type="protein sequence ID" value="EJX06131.1"/>
    <property type="molecule type" value="Genomic_DNA"/>
</dbReference>
<protein>
    <submittedName>
        <fullName evidence="2">Lipoprotein</fullName>
    </submittedName>
</protein>
<dbReference type="PROSITE" id="PS51257">
    <property type="entry name" value="PROKAR_LIPOPROTEIN"/>
    <property type="match status" value="1"/>
</dbReference>
<name>J9D0P8_9ZZZZ</name>
<reference evidence="2" key="1">
    <citation type="journal article" date="2012" name="PLoS ONE">
        <title>Gene sets for utilization of primary and secondary nutrition supplies in the distal gut of endangered iberian lynx.</title>
        <authorList>
            <person name="Alcaide M."/>
            <person name="Messina E."/>
            <person name="Richter M."/>
            <person name="Bargiela R."/>
            <person name="Peplies J."/>
            <person name="Huws S.A."/>
            <person name="Newbold C.J."/>
            <person name="Golyshin P.N."/>
            <person name="Simon M.A."/>
            <person name="Lopez G."/>
            <person name="Yakimov M.M."/>
            <person name="Ferrer M."/>
        </authorList>
    </citation>
    <scope>NUCLEOTIDE SEQUENCE</scope>
</reference>
<feature type="domain" description="DUF5689" evidence="1">
    <location>
        <begin position="46"/>
        <end position="315"/>
    </location>
</feature>
<evidence type="ECO:0000259" key="1">
    <source>
        <dbReference type="Pfam" id="PF18942"/>
    </source>
</evidence>